<dbReference type="AlphaFoldDB" id="A0A177SV41"/>
<dbReference type="CDD" id="cd06558">
    <property type="entry name" value="crotonase-like"/>
    <property type="match status" value="1"/>
</dbReference>
<sequence length="269" mass="29604">MSENFLVDEPLEGVKRITINRPESTNTFQFEMYTELAELFKQIKYDPRTRVVILTAAGNRHFCTGHDLKNPGTADWVPDGVGKPFFSRYTIDVIASLPVLMRNLPQPVICAVNGTVAGMALAFPLAADITLAAKSAKFVNAIHNAGSGAELGISYLLPRAVGAQRAAEFLYTSRPVLADEAERIGLVLKAVPDEELQDACLEIAKNIVANVPMGIWVTKQSLWQNMNAGSLEQAIELESRGVYVAQSTEDKVEKQKAFFEKRAPQFSFK</sequence>
<comment type="similarity">
    <text evidence="1">Belongs to the enoyl-CoA hydratase/isomerase family.</text>
</comment>
<dbReference type="Proteomes" id="UP000077752">
    <property type="component" value="Unassembled WGS sequence"/>
</dbReference>
<dbReference type="SUPFAM" id="SSF52096">
    <property type="entry name" value="ClpP/crotonase"/>
    <property type="match status" value="1"/>
</dbReference>
<name>A0A177SV41_PSEPU</name>
<gene>
    <name evidence="2" type="ORF">AYO28_07235</name>
</gene>
<dbReference type="RefSeq" id="WP_064301384.1">
    <property type="nucleotide sequence ID" value="NZ_LUCV01000004.1"/>
</dbReference>
<dbReference type="PANTHER" id="PTHR43802:SF1">
    <property type="entry name" value="IP11341P-RELATED"/>
    <property type="match status" value="1"/>
</dbReference>
<comment type="caution">
    <text evidence="2">The sequence shown here is derived from an EMBL/GenBank/DDBJ whole genome shotgun (WGS) entry which is preliminary data.</text>
</comment>
<proteinExistence type="inferred from homology"/>
<dbReference type="GO" id="GO:0003824">
    <property type="term" value="F:catalytic activity"/>
    <property type="evidence" value="ECO:0007669"/>
    <property type="project" value="UniProtKB-ARBA"/>
</dbReference>
<reference evidence="2 3" key="1">
    <citation type="submission" date="2016-03" db="EMBL/GenBank/DDBJ databases">
        <title>Draft Genome Assembly of Pseudomonas putida strain CBF10-2.</title>
        <authorList>
            <person name="Iyer R.S."/>
            <person name="Damania A."/>
        </authorList>
    </citation>
    <scope>NUCLEOTIDE SEQUENCE [LARGE SCALE GENOMIC DNA]</scope>
    <source>
        <strain evidence="2 3">CBF10-2</strain>
    </source>
</reference>
<dbReference type="InterPro" id="IPR029045">
    <property type="entry name" value="ClpP/crotonase-like_dom_sf"/>
</dbReference>
<protein>
    <submittedName>
        <fullName evidence="2">Enoyl-CoA hydratase</fullName>
    </submittedName>
</protein>
<dbReference type="Gene3D" id="3.90.226.10">
    <property type="entry name" value="2-enoyl-CoA Hydratase, Chain A, domain 1"/>
    <property type="match status" value="1"/>
</dbReference>
<dbReference type="EMBL" id="LUCV01000004">
    <property type="protein sequence ID" value="OAI94814.1"/>
    <property type="molecule type" value="Genomic_DNA"/>
</dbReference>
<evidence type="ECO:0000313" key="2">
    <source>
        <dbReference type="EMBL" id="OAI94814.1"/>
    </source>
</evidence>
<dbReference type="Gene3D" id="1.10.12.10">
    <property type="entry name" value="Lyase 2-enoyl-coa Hydratase, Chain A, domain 2"/>
    <property type="match status" value="1"/>
</dbReference>
<accession>A0A177SV41</accession>
<evidence type="ECO:0000313" key="3">
    <source>
        <dbReference type="Proteomes" id="UP000077752"/>
    </source>
</evidence>
<organism evidence="2 3">
    <name type="scientific">Pseudomonas putida</name>
    <name type="common">Arthrobacter siderocapsulatus</name>
    <dbReference type="NCBI Taxonomy" id="303"/>
    <lineage>
        <taxon>Bacteria</taxon>
        <taxon>Pseudomonadati</taxon>
        <taxon>Pseudomonadota</taxon>
        <taxon>Gammaproteobacteria</taxon>
        <taxon>Pseudomonadales</taxon>
        <taxon>Pseudomonadaceae</taxon>
        <taxon>Pseudomonas</taxon>
    </lineage>
</organism>
<dbReference type="InterPro" id="IPR001753">
    <property type="entry name" value="Enoyl-CoA_hydra/iso"/>
</dbReference>
<evidence type="ECO:0000256" key="1">
    <source>
        <dbReference type="ARBA" id="ARBA00005254"/>
    </source>
</evidence>
<dbReference type="Pfam" id="PF00378">
    <property type="entry name" value="ECH_1"/>
    <property type="match status" value="1"/>
</dbReference>
<dbReference type="PANTHER" id="PTHR43802">
    <property type="entry name" value="ENOYL-COA HYDRATASE"/>
    <property type="match status" value="1"/>
</dbReference>
<dbReference type="InterPro" id="IPR014748">
    <property type="entry name" value="Enoyl-CoA_hydra_C"/>
</dbReference>